<name>A0A423VKS9_CYTCH</name>
<reference evidence="2 3" key="1">
    <citation type="submission" date="2015-09" db="EMBL/GenBank/DDBJ databases">
        <title>Host preference determinants of Valsa canker pathogens revealed by comparative genomics.</title>
        <authorList>
            <person name="Yin Z."/>
            <person name="Huang L."/>
        </authorList>
    </citation>
    <scope>NUCLEOTIDE SEQUENCE [LARGE SCALE GENOMIC DNA]</scope>
    <source>
        <strain evidence="2 3">YSFL</strain>
    </source>
</reference>
<accession>A0A423VKS9</accession>
<feature type="region of interest" description="Disordered" evidence="1">
    <location>
        <begin position="487"/>
        <end position="524"/>
    </location>
</feature>
<organism evidence="2 3">
    <name type="scientific">Cytospora chrysosperma</name>
    <name type="common">Cytospora canker fungus</name>
    <name type="synonym">Sphaeria chrysosperma</name>
    <dbReference type="NCBI Taxonomy" id="252740"/>
    <lineage>
        <taxon>Eukaryota</taxon>
        <taxon>Fungi</taxon>
        <taxon>Dikarya</taxon>
        <taxon>Ascomycota</taxon>
        <taxon>Pezizomycotina</taxon>
        <taxon>Sordariomycetes</taxon>
        <taxon>Sordariomycetidae</taxon>
        <taxon>Diaporthales</taxon>
        <taxon>Cytosporaceae</taxon>
        <taxon>Cytospora</taxon>
    </lineage>
</organism>
<feature type="compositionally biased region" description="Polar residues" evidence="1">
    <location>
        <begin position="175"/>
        <end position="186"/>
    </location>
</feature>
<evidence type="ECO:0000313" key="3">
    <source>
        <dbReference type="Proteomes" id="UP000284375"/>
    </source>
</evidence>
<evidence type="ECO:0000313" key="2">
    <source>
        <dbReference type="EMBL" id="ROV91604.1"/>
    </source>
</evidence>
<keyword evidence="3" id="KW-1185">Reference proteome</keyword>
<dbReference type="EMBL" id="LJZO01000042">
    <property type="protein sequence ID" value="ROV91604.1"/>
    <property type="molecule type" value="Genomic_DNA"/>
</dbReference>
<dbReference type="AlphaFoldDB" id="A0A423VKS9"/>
<dbReference type="OrthoDB" id="3506470at2759"/>
<dbReference type="Proteomes" id="UP000284375">
    <property type="component" value="Unassembled WGS sequence"/>
</dbReference>
<feature type="region of interest" description="Disordered" evidence="1">
    <location>
        <begin position="104"/>
        <end position="143"/>
    </location>
</feature>
<gene>
    <name evidence="2" type="ORF">VSDG_07905</name>
</gene>
<sequence length="593" mass="64122">MSHKGGESWVDLGPDVLSSEEDVSGLDVSIKASKFTDWPNTQPPTLSNEDDDQPEQLTFVNIPRRRSSLSHQVTTVILSETAHTTRQSPTPPALSQELASQLLLPSPHNPACHFSSSPYHRHPKDWTDSEAAGSPVVPTCPPQAIRKPEHALKATVQDQLRPASPPAKETARNALDTTHQAQQRPNLLNKLRKTQSHSKMHILTQVQSWLDSSGTPRPGFAALANPSSPTGRTSLASIRVPAEVLENLRISVGNFPDTMLRTSSLTIQTIRSYSRKLKRGGGFNNERAFARDSDEIAFDALDSPASVYAPALDRQPSFGSLKIKKMSLRGRLNLTSRLASSPTSPSLKEEDDFWRDFDDRWPATRSDTPPSCKSHSEVSACVAALRSIFPNGTDYLLDALYAHIIAYNYINSLCGGLPHLQGDGGQRLLLRARPSTNFAVPPGVTSRVDLELQDPDDSVVREYEDDVASVASTAVVPKKAASLLGLGATNMGKPRPGGTTLGGRRAKHRRATQPPAASFSASLESEPAMRDLRGAIAVNINQLVATVRSASAIREGGGDADDDGALLGGTAKELEPTLLRALCEVVRCYEELS</sequence>
<evidence type="ECO:0000256" key="1">
    <source>
        <dbReference type="SAM" id="MobiDB-lite"/>
    </source>
</evidence>
<feature type="region of interest" description="Disordered" evidence="1">
    <location>
        <begin position="157"/>
        <end position="186"/>
    </location>
</feature>
<protein>
    <submittedName>
        <fullName evidence="2">Uncharacterized protein</fullName>
    </submittedName>
</protein>
<comment type="caution">
    <text evidence="2">The sequence shown here is derived from an EMBL/GenBank/DDBJ whole genome shotgun (WGS) entry which is preliminary data.</text>
</comment>
<proteinExistence type="predicted"/>
<feature type="region of interest" description="Disordered" evidence="1">
    <location>
        <begin position="1"/>
        <end position="55"/>
    </location>
</feature>
<feature type="compositionally biased region" description="Polar residues" evidence="1">
    <location>
        <begin position="38"/>
        <end position="47"/>
    </location>
</feature>